<dbReference type="InterPro" id="IPR048447">
    <property type="entry name" value="DUF1980_C"/>
</dbReference>
<dbReference type="EMBL" id="PYAU01000001">
    <property type="protein sequence ID" value="PSL37204.1"/>
    <property type="molecule type" value="Genomic_DNA"/>
</dbReference>
<dbReference type="AlphaFoldDB" id="A0A2P8GTB6"/>
<dbReference type="InterPro" id="IPR015402">
    <property type="entry name" value="DUF1980"/>
</dbReference>
<feature type="transmembrane region" description="Helical" evidence="2">
    <location>
        <begin position="28"/>
        <end position="54"/>
    </location>
</feature>
<feature type="compositionally biased region" description="Low complexity" evidence="1">
    <location>
        <begin position="275"/>
        <end position="284"/>
    </location>
</feature>
<evidence type="ECO:0000259" key="3">
    <source>
        <dbReference type="Pfam" id="PF21537"/>
    </source>
</evidence>
<feature type="transmembrane region" description="Helical" evidence="2">
    <location>
        <begin position="119"/>
        <end position="142"/>
    </location>
</feature>
<organism evidence="4 6">
    <name type="scientific">Labedella gwakjiensis</name>
    <dbReference type="NCBI Taxonomy" id="390269"/>
    <lineage>
        <taxon>Bacteria</taxon>
        <taxon>Bacillati</taxon>
        <taxon>Actinomycetota</taxon>
        <taxon>Actinomycetes</taxon>
        <taxon>Micrococcales</taxon>
        <taxon>Microbacteriaceae</taxon>
        <taxon>Labedella</taxon>
    </lineage>
</organism>
<dbReference type="EMBL" id="RZGY01000002">
    <property type="protein sequence ID" value="RUQ84541.1"/>
    <property type="molecule type" value="Genomic_DNA"/>
</dbReference>
<accession>A0A2P8GTB6</accession>
<evidence type="ECO:0000313" key="4">
    <source>
        <dbReference type="EMBL" id="PSL37204.1"/>
    </source>
</evidence>
<keyword evidence="2" id="KW-0472">Membrane</keyword>
<feature type="region of interest" description="Disordered" evidence="1">
    <location>
        <begin position="275"/>
        <end position="294"/>
    </location>
</feature>
<feature type="transmembrane region" description="Helical" evidence="2">
    <location>
        <begin position="60"/>
        <end position="78"/>
    </location>
</feature>
<evidence type="ECO:0000256" key="2">
    <source>
        <dbReference type="SAM" id="Phobius"/>
    </source>
</evidence>
<reference evidence="4 6" key="1">
    <citation type="submission" date="2018-03" db="EMBL/GenBank/DDBJ databases">
        <title>Genomic Encyclopedia of Archaeal and Bacterial Type Strains, Phase II (KMG-II): from individual species to whole genera.</title>
        <authorList>
            <person name="Goeker M."/>
        </authorList>
    </citation>
    <scope>NUCLEOTIDE SEQUENCE [LARGE SCALE GENOMIC DNA]</scope>
    <source>
        <strain evidence="4 6">DSM 21548</strain>
    </source>
</reference>
<dbReference type="OrthoDB" id="359029at2"/>
<feature type="region of interest" description="Disordered" evidence="1">
    <location>
        <begin position="1"/>
        <end position="24"/>
    </location>
</feature>
<feature type="domain" description="DUF1980" evidence="3">
    <location>
        <begin position="207"/>
        <end position="294"/>
    </location>
</feature>
<dbReference type="Proteomes" id="UP000241203">
    <property type="component" value="Unassembled WGS sequence"/>
</dbReference>
<dbReference type="RefSeq" id="WP_106562379.1">
    <property type="nucleotide sequence ID" value="NZ_PYAU01000001.1"/>
</dbReference>
<evidence type="ECO:0000313" key="6">
    <source>
        <dbReference type="Proteomes" id="UP000241203"/>
    </source>
</evidence>
<dbReference type="NCBIfam" id="TIGR03943">
    <property type="entry name" value="TIGR03943 family putative permease subunit"/>
    <property type="match status" value="1"/>
</dbReference>
<keyword evidence="2" id="KW-1133">Transmembrane helix</keyword>
<evidence type="ECO:0000313" key="5">
    <source>
        <dbReference type="EMBL" id="RUQ84541.1"/>
    </source>
</evidence>
<comment type="caution">
    <text evidence="4">The sequence shown here is derived from an EMBL/GenBank/DDBJ whole genome shotgun (WGS) entry which is preliminary data.</text>
</comment>
<sequence length="294" mass="30858">MSADRTETHGHTETHEHEPETAERGSRLLGAGLILVMSVCALWLAATGQLAIYVNPGNTPFIVAMSAIAVIASIAVLARPRGAHGHDGGHEHPHLEDLVHEADGTTSALTGDPRPTRRVLSGVLGAATAAFCAVFALAFLVLPPRALSASVAEIRDVNSAGLLTEPVDQTVQLAADADYSTYGLREWAALLRQSTHPEGLIATPFSGIGFVTASEESEDSFVLTRFVVSHCAIDAQPVGVTVYSPGWEDRFEVGSWVTVDGAFAIAPDASAASPVSVAPESVDSTPEPDVPYEY</sequence>
<keyword evidence="2" id="KW-0812">Transmembrane</keyword>
<dbReference type="Proteomes" id="UP000268291">
    <property type="component" value="Unassembled WGS sequence"/>
</dbReference>
<proteinExistence type="predicted"/>
<reference evidence="5 7" key="2">
    <citation type="submission" date="2018-12" db="EMBL/GenBank/DDBJ databases">
        <authorList>
            <person name="hu s."/>
            <person name="Xu Y."/>
            <person name="Xu B."/>
            <person name="Li F."/>
        </authorList>
    </citation>
    <scope>NUCLEOTIDE SEQUENCE [LARGE SCALE GENOMIC DNA]</scope>
    <source>
        <strain evidence="5 7">KSW2-17</strain>
    </source>
</reference>
<dbReference type="Pfam" id="PF21537">
    <property type="entry name" value="DUF1980_C"/>
    <property type="match status" value="1"/>
</dbReference>
<evidence type="ECO:0000313" key="7">
    <source>
        <dbReference type="Proteomes" id="UP000268291"/>
    </source>
</evidence>
<protein>
    <submittedName>
        <fullName evidence="4">Putative repeat protein (TIGR03943 family)</fullName>
    </submittedName>
    <submittedName>
        <fullName evidence="5">TIGR03943 family protein</fullName>
    </submittedName>
</protein>
<gene>
    <name evidence="4" type="ORF">CLV49_0811</name>
    <name evidence="5" type="ORF">ELQ93_13075</name>
</gene>
<name>A0A2P8GTB6_9MICO</name>
<keyword evidence="7" id="KW-1185">Reference proteome</keyword>
<evidence type="ECO:0000256" key="1">
    <source>
        <dbReference type="SAM" id="MobiDB-lite"/>
    </source>
</evidence>